<comment type="caution">
    <text evidence="3">The sequence shown here is derived from an EMBL/GenBank/DDBJ whole genome shotgun (WGS) entry which is preliminary data.</text>
</comment>
<keyword evidence="4" id="KW-1185">Reference proteome</keyword>
<evidence type="ECO:0000259" key="2">
    <source>
        <dbReference type="Pfam" id="PF04892"/>
    </source>
</evidence>
<reference evidence="3 4" key="1">
    <citation type="submission" date="2020-08" db="EMBL/GenBank/DDBJ databases">
        <title>Genomic Encyclopedia of Type Strains, Phase IV (KMG-IV): sequencing the most valuable type-strain genomes for metagenomic binning, comparative biology and taxonomic classification.</title>
        <authorList>
            <person name="Goeker M."/>
        </authorList>
    </citation>
    <scope>NUCLEOTIDE SEQUENCE [LARGE SCALE GENOMIC DNA]</scope>
    <source>
        <strain evidence="3 4">DSM 103526</strain>
    </source>
</reference>
<evidence type="ECO:0000256" key="1">
    <source>
        <dbReference type="SAM" id="Phobius"/>
    </source>
</evidence>
<dbReference type="Pfam" id="PF04892">
    <property type="entry name" value="VanZ"/>
    <property type="match status" value="1"/>
</dbReference>
<gene>
    <name evidence="3" type="ORF">HNQ80_003243</name>
</gene>
<dbReference type="Proteomes" id="UP000579281">
    <property type="component" value="Unassembled WGS sequence"/>
</dbReference>
<dbReference type="InterPro" id="IPR006976">
    <property type="entry name" value="VanZ-like"/>
</dbReference>
<evidence type="ECO:0000313" key="4">
    <source>
        <dbReference type="Proteomes" id="UP000579281"/>
    </source>
</evidence>
<proteinExistence type="predicted"/>
<name>A0A841KUS0_9FIRM</name>
<keyword evidence="1" id="KW-0812">Transmembrane</keyword>
<sequence length="165" mass="19125">MKSLNQRDNKNIKKYLYILMSVLFCSYIVFLLWRVFFYAYGGYHRVVGRMMGYNLVPFKTVFAYIRNYRAVSKEIWFFNLFGNILAFMPFGFLLPTLCRDVRRLKSVVVATGVFSLLIEMTQFALGVGTFDVDDVILNTLGGAMGYLIFSILHSLLLKLYRNVDG</sequence>
<dbReference type="PANTHER" id="PTHR36834:SF1">
    <property type="entry name" value="INTEGRAL MEMBRANE PROTEIN"/>
    <property type="match status" value="1"/>
</dbReference>
<feature type="transmembrane region" description="Helical" evidence="1">
    <location>
        <begin position="75"/>
        <end position="95"/>
    </location>
</feature>
<organism evidence="3 4">
    <name type="scientific">Anaerosolibacter carboniphilus</name>
    <dbReference type="NCBI Taxonomy" id="1417629"/>
    <lineage>
        <taxon>Bacteria</taxon>
        <taxon>Bacillati</taxon>
        <taxon>Bacillota</taxon>
        <taxon>Clostridia</taxon>
        <taxon>Peptostreptococcales</taxon>
        <taxon>Thermotaleaceae</taxon>
        <taxon>Anaerosolibacter</taxon>
    </lineage>
</organism>
<feature type="transmembrane region" description="Helical" evidence="1">
    <location>
        <begin position="107"/>
        <end position="130"/>
    </location>
</feature>
<keyword evidence="1" id="KW-0472">Membrane</keyword>
<evidence type="ECO:0000313" key="3">
    <source>
        <dbReference type="EMBL" id="MBB6217137.1"/>
    </source>
</evidence>
<dbReference type="EMBL" id="JACHEN010000020">
    <property type="protein sequence ID" value="MBB6217137.1"/>
    <property type="molecule type" value="Genomic_DNA"/>
</dbReference>
<feature type="transmembrane region" description="Helical" evidence="1">
    <location>
        <begin position="15"/>
        <end position="40"/>
    </location>
</feature>
<dbReference type="PANTHER" id="PTHR36834">
    <property type="entry name" value="MEMBRANE PROTEIN-RELATED"/>
    <property type="match status" value="1"/>
</dbReference>
<accession>A0A841KUS0</accession>
<keyword evidence="1" id="KW-1133">Transmembrane helix</keyword>
<dbReference type="InterPro" id="IPR053150">
    <property type="entry name" value="Teicoplanin_resist-assoc"/>
</dbReference>
<dbReference type="RefSeq" id="WP_184311647.1">
    <property type="nucleotide sequence ID" value="NZ_JACHEN010000020.1"/>
</dbReference>
<protein>
    <submittedName>
        <fullName evidence="3">Glycopeptide antibiotics resistance protein</fullName>
    </submittedName>
</protein>
<feature type="transmembrane region" description="Helical" evidence="1">
    <location>
        <begin position="136"/>
        <end position="157"/>
    </location>
</feature>
<dbReference type="AlphaFoldDB" id="A0A841KUS0"/>
<feature type="domain" description="VanZ-like" evidence="2">
    <location>
        <begin position="24"/>
        <end position="152"/>
    </location>
</feature>